<sequence>MNLIDGEHDIELLQAQGHAWNHIFNFINSMSLKCAIQLGIPDVINKHRKPMTLNELVTALPIHPTKIRCVYRLMRILIHSGFFAGQEEGYVLTNASQLLLKDNPLSVTPFLMAMLDPILISPWQQLSTWFQNDDPTPFDTAHGMTFWDYAGHEPKLNHFFNDAMASDARLATSVVIHKCKDVFQGLNTLVDVGGGTGTVAKSIAKAFPDMECIDFDLPHVVADLKDEGNLKYVGGDMFEAVPPADAVLLKWILHDWNDEECVKILKKCKEAITSDGKVGKVIIIDMMRENKKGDDESIETQLFFDMLMMVLVTGKERDEKEWARLFQEAGFSDYKITPILGLRSLIEVYP</sequence>
<evidence type="ECO:0000313" key="1">
    <source>
        <dbReference type="EMBL" id="KAJ4729715.1"/>
    </source>
</evidence>
<reference evidence="1 2" key="1">
    <citation type="journal article" date="2023" name="Science">
        <title>Complex scaffold remodeling in plant triterpene biosynthesis.</title>
        <authorList>
            <person name="De La Pena R."/>
            <person name="Hodgson H."/>
            <person name="Liu J.C."/>
            <person name="Stephenson M.J."/>
            <person name="Martin A.C."/>
            <person name="Owen C."/>
            <person name="Harkess A."/>
            <person name="Leebens-Mack J."/>
            <person name="Jimenez L.E."/>
            <person name="Osbourn A."/>
            <person name="Sattely E.S."/>
        </authorList>
    </citation>
    <scope>NUCLEOTIDE SEQUENCE [LARGE SCALE GENOMIC DNA]</scope>
    <source>
        <strain evidence="2">cv. JPN11</strain>
        <tissue evidence="1">Leaf</tissue>
    </source>
</reference>
<evidence type="ECO:0000313" key="2">
    <source>
        <dbReference type="Proteomes" id="UP001164539"/>
    </source>
</evidence>
<gene>
    <name evidence="1" type="ORF">OWV82_002449</name>
</gene>
<comment type="caution">
    <text evidence="1">The sequence shown here is derived from an EMBL/GenBank/DDBJ whole genome shotgun (WGS) entry which is preliminary data.</text>
</comment>
<dbReference type="Proteomes" id="UP001164539">
    <property type="component" value="Chromosome 1"/>
</dbReference>
<protein>
    <submittedName>
        <fullName evidence="1">O-methyltransferase</fullName>
    </submittedName>
</protein>
<proteinExistence type="predicted"/>
<dbReference type="EMBL" id="CM051394">
    <property type="protein sequence ID" value="KAJ4729715.1"/>
    <property type="molecule type" value="Genomic_DNA"/>
</dbReference>
<accession>A0ACC1Z0Z7</accession>
<name>A0ACC1Z0Z7_MELAZ</name>
<keyword evidence="2" id="KW-1185">Reference proteome</keyword>
<organism evidence="1 2">
    <name type="scientific">Melia azedarach</name>
    <name type="common">Chinaberry tree</name>
    <dbReference type="NCBI Taxonomy" id="155640"/>
    <lineage>
        <taxon>Eukaryota</taxon>
        <taxon>Viridiplantae</taxon>
        <taxon>Streptophyta</taxon>
        <taxon>Embryophyta</taxon>
        <taxon>Tracheophyta</taxon>
        <taxon>Spermatophyta</taxon>
        <taxon>Magnoliopsida</taxon>
        <taxon>eudicotyledons</taxon>
        <taxon>Gunneridae</taxon>
        <taxon>Pentapetalae</taxon>
        <taxon>rosids</taxon>
        <taxon>malvids</taxon>
        <taxon>Sapindales</taxon>
        <taxon>Meliaceae</taxon>
        <taxon>Melia</taxon>
    </lineage>
</organism>